<dbReference type="SFLD" id="SFLDG01129">
    <property type="entry name" value="C1.5:_HAD__Beta-PGM__Phosphata"/>
    <property type="match status" value="1"/>
</dbReference>
<dbReference type="Gene3D" id="1.10.150.240">
    <property type="entry name" value="Putative phosphatase, domain 2"/>
    <property type="match status" value="1"/>
</dbReference>
<dbReference type="RefSeq" id="WP_224035225.1">
    <property type="nucleotide sequence ID" value="NZ_AP024849.1"/>
</dbReference>
<name>A0ABN6J3V5_9CLOT</name>
<organism evidence="6 7">
    <name type="scientific">Clostridium gelidum</name>
    <dbReference type="NCBI Taxonomy" id="704125"/>
    <lineage>
        <taxon>Bacteria</taxon>
        <taxon>Bacillati</taxon>
        <taxon>Bacillota</taxon>
        <taxon>Clostridia</taxon>
        <taxon>Eubacteriales</taxon>
        <taxon>Clostridiaceae</taxon>
        <taxon>Clostridium</taxon>
    </lineage>
</organism>
<dbReference type="EMBL" id="AP024849">
    <property type="protein sequence ID" value="BCZ49012.1"/>
    <property type="molecule type" value="Genomic_DNA"/>
</dbReference>
<dbReference type="Pfam" id="PF13419">
    <property type="entry name" value="HAD_2"/>
    <property type="match status" value="1"/>
</dbReference>
<evidence type="ECO:0000256" key="3">
    <source>
        <dbReference type="ARBA" id="ARBA00022723"/>
    </source>
</evidence>
<gene>
    <name evidence="6" type="ORF">psyc5s11_50790</name>
</gene>
<keyword evidence="7" id="KW-1185">Reference proteome</keyword>
<evidence type="ECO:0000256" key="5">
    <source>
        <dbReference type="ARBA" id="ARBA00023277"/>
    </source>
</evidence>
<comment type="cofactor">
    <cofactor evidence="1">
        <name>Mg(2+)</name>
        <dbReference type="ChEBI" id="CHEBI:18420"/>
    </cofactor>
</comment>
<proteinExistence type="inferred from homology"/>
<keyword evidence="5" id="KW-0119">Carbohydrate metabolism</keyword>
<dbReference type="InterPro" id="IPR041492">
    <property type="entry name" value="HAD_2"/>
</dbReference>
<keyword evidence="3" id="KW-0479">Metal-binding</keyword>
<accession>A0ABN6J3V5</accession>
<evidence type="ECO:0000256" key="2">
    <source>
        <dbReference type="ARBA" id="ARBA00006171"/>
    </source>
</evidence>
<dbReference type="InterPro" id="IPR051600">
    <property type="entry name" value="Beta-PGM-like"/>
</dbReference>
<dbReference type="PANTHER" id="PTHR46193:SF18">
    <property type="entry name" value="HEXITOL PHOSPHATASE B"/>
    <property type="match status" value="1"/>
</dbReference>
<evidence type="ECO:0000256" key="1">
    <source>
        <dbReference type="ARBA" id="ARBA00001946"/>
    </source>
</evidence>
<evidence type="ECO:0000256" key="4">
    <source>
        <dbReference type="ARBA" id="ARBA00022842"/>
    </source>
</evidence>
<dbReference type="InterPro" id="IPR023214">
    <property type="entry name" value="HAD_sf"/>
</dbReference>
<evidence type="ECO:0000313" key="6">
    <source>
        <dbReference type="EMBL" id="BCZ49012.1"/>
    </source>
</evidence>
<dbReference type="SFLD" id="SFLDS00003">
    <property type="entry name" value="Haloacid_Dehalogenase"/>
    <property type="match status" value="1"/>
</dbReference>
<evidence type="ECO:0000313" key="7">
    <source>
        <dbReference type="Proteomes" id="UP000824633"/>
    </source>
</evidence>
<comment type="similarity">
    <text evidence="2">Belongs to the HAD-like hydrolase superfamily. CbbY/CbbZ/Gph/YieH family.</text>
</comment>
<dbReference type="InterPro" id="IPR023198">
    <property type="entry name" value="PGP-like_dom2"/>
</dbReference>
<dbReference type="Gene3D" id="3.40.50.1000">
    <property type="entry name" value="HAD superfamily/HAD-like"/>
    <property type="match status" value="1"/>
</dbReference>
<dbReference type="InterPro" id="IPR006439">
    <property type="entry name" value="HAD-SF_hydro_IA"/>
</dbReference>
<dbReference type="CDD" id="cd07505">
    <property type="entry name" value="HAD_BPGM-like"/>
    <property type="match status" value="1"/>
</dbReference>
<keyword evidence="4" id="KW-0460">Magnesium</keyword>
<reference evidence="7" key="1">
    <citation type="submission" date="2021-07" db="EMBL/GenBank/DDBJ databases">
        <title>Complete genome sequencing of a Clostridium isolate.</title>
        <authorList>
            <person name="Ueki A."/>
            <person name="Tonouchi A."/>
        </authorList>
    </citation>
    <scope>NUCLEOTIDE SEQUENCE [LARGE SCALE GENOMIC DNA]</scope>
    <source>
        <strain evidence="7">C5S11</strain>
    </source>
</reference>
<dbReference type="PANTHER" id="PTHR46193">
    <property type="entry name" value="6-PHOSPHOGLUCONATE PHOSPHATASE"/>
    <property type="match status" value="1"/>
</dbReference>
<sequence length="185" mass="21569">MKGKLAILDLDGTLFDTKEVNYMAYKTALEEYGYTIEYDYYCQYCNGRHYTDFLHNIIKSKDEIENIHKRKKELYSKYLDNAILNEHLLNIARGIKEEYYLSLVTTASRKNTEEILDKFFLGTFFDAIFTAEDTKFVKPDPEGFLQAMNHFKISPVNTIIFEDSDVGLEAAQNSGAYYIKVYGYN</sequence>
<dbReference type="NCBIfam" id="TIGR01509">
    <property type="entry name" value="HAD-SF-IA-v3"/>
    <property type="match status" value="1"/>
</dbReference>
<dbReference type="InterPro" id="IPR036412">
    <property type="entry name" value="HAD-like_sf"/>
</dbReference>
<protein>
    <submittedName>
        <fullName evidence="6">Haloacid dehalogenase</fullName>
    </submittedName>
</protein>
<dbReference type="Proteomes" id="UP000824633">
    <property type="component" value="Chromosome"/>
</dbReference>
<dbReference type="SUPFAM" id="SSF56784">
    <property type="entry name" value="HAD-like"/>
    <property type="match status" value="1"/>
</dbReference>